<keyword evidence="9" id="KW-1185">Reference proteome</keyword>
<comment type="subcellular location">
    <subcellularLocation>
        <location evidence="1">Nucleus</location>
    </subcellularLocation>
</comment>
<keyword evidence="3" id="KW-0238">DNA-binding</keyword>
<comment type="caution">
    <text evidence="8">The sequence shown here is derived from an EMBL/GenBank/DDBJ whole genome shotgun (WGS) entry which is preliminary data.</text>
</comment>
<dbReference type="Pfam" id="PF00010">
    <property type="entry name" value="HLH"/>
    <property type="match status" value="1"/>
</dbReference>
<name>A0AAE0T335_9BIVA</name>
<dbReference type="PROSITE" id="PS51054">
    <property type="entry name" value="ORANGE"/>
    <property type="match status" value="1"/>
</dbReference>
<proteinExistence type="predicted"/>
<dbReference type="EMBL" id="JAEAOA010001055">
    <property type="protein sequence ID" value="KAK3602741.1"/>
    <property type="molecule type" value="Genomic_DNA"/>
</dbReference>
<keyword evidence="4" id="KW-0804">Transcription</keyword>
<evidence type="ECO:0000256" key="5">
    <source>
        <dbReference type="ARBA" id="ARBA00023242"/>
    </source>
</evidence>
<dbReference type="GO" id="GO:0006355">
    <property type="term" value="P:regulation of DNA-templated transcription"/>
    <property type="evidence" value="ECO:0007669"/>
    <property type="project" value="InterPro"/>
</dbReference>
<dbReference type="Pfam" id="PF07527">
    <property type="entry name" value="Hairy_orange"/>
    <property type="match status" value="1"/>
</dbReference>
<dbReference type="SUPFAM" id="SSF158457">
    <property type="entry name" value="Orange domain-like"/>
    <property type="match status" value="1"/>
</dbReference>
<dbReference type="PROSITE" id="PS50888">
    <property type="entry name" value="BHLH"/>
    <property type="match status" value="1"/>
</dbReference>
<evidence type="ECO:0000256" key="2">
    <source>
        <dbReference type="ARBA" id="ARBA00023015"/>
    </source>
</evidence>
<dbReference type="Gene3D" id="6.10.250.980">
    <property type="match status" value="1"/>
</dbReference>
<dbReference type="Gene3D" id="4.10.280.10">
    <property type="entry name" value="Helix-loop-helix DNA-binding domain"/>
    <property type="match status" value="1"/>
</dbReference>
<evidence type="ECO:0000256" key="3">
    <source>
        <dbReference type="ARBA" id="ARBA00023125"/>
    </source>
</evidence>
<gene>
    <name evidence="8" type="ORF">CHS0354_017189</name>
</gene>
<dbReference type="SMART" id="SM00511">
    <property type="entry name" value="ORANGE"/>
    <property type="match status" value="1"/>
</dbReference>
<evidence type="ECO:0000259" key="7">
    <source>
        <dbReference type="PROSITE" id="PS51054"/>
    </source>
</evidence>
<dbReference type="GO" id="GO:0046983">
    <property type="term" value="F:protein dimerization activity"/>
    <property type="evidence" value="ECO:0007669"/>
    <property type="project" value="InterPro"/>
</dbReference>
<dbReference type="PANTHER" id="PTHR10985">
    <property type="entry name" value="BASIC HELIX-LOOP-HELIX TRANSCRIPTION FACTOR, HES-RELATED"/>
    <property type="match status" value="1"/>
</dbReference>
<feature type="domain" description="Orange" evidence="7">
    <location>
        <begin position="95"/>
        <end position="128"/>
    </location>
</feature>
<dbReference type="InterPro" id="IPR003650">
    <property type="entry name" value="Orange_dom"/>
</dbReference>
<sequence length="325" mass="36155">MAEAVERQIQLNERRESAYKRSNKPLMEKKRRARINNCLTQLKALVLQAMRKDTNQYSKLEKADILEMTVKHLRSVQRQQISSAISQDPTVANKYRAGFNECANEVLRYLGSTQVVGDDIRTRLLNHLANVMESGMHTQPVQKQEYQTCTQQLNVQIPFPASSVQQVIPSGCLLMPAGVQASPLFVQSQVVQNHGHIPTSIPQPQLNAQVCGSFKIVQNGQTNGPVAVYLGQSSPQNLLSQQVGISRQQPRTVKTVSTPPRTKASLKAFDKSAFTKISHSPNSCDSMDSFSTKSISPTSCPLDGLAMNCTRTPSPLKEEKVWRPW</sequence>
<evidence type="ECO:0000259" key="6">
    <source>
        <dbReference type="PROSITE" id="PS50888"/>
    </source>
</evidence>
<evidence type="ECO:0000313" key="8">
    <source>
        <dbReference type="EMBL" id="KAK3602741.1"/>
    </source>
</evidence>
<evidence type="ECO:0000256" key="1">
    <source>
        <dbReference type="ARBA" id="ARBA00004123"/>
    </source>
</evidence>
<evidence type="ECO:0000313" key="9">
    <source>
        <dbReference type="Proteomes" id="UP001195483"/>
    </source>
</evidence>
<dbReference type="SMART" id="SM00353">
    <property type="entry name" value="HLH"/>
    <property type="match status" value="1"/>
</dbReference>
<reference evidence="8" key="3">
    <citation type="submission" date="2023-05" db="EMBL/GenBank/DDBJ databases">
        <authorList>
            <person name="Smith C.H."/>
        </authorList>
    </citation>
    <scope>NUCLEOTIDE SEQUENCE</scope>
    <source>
        <strain evidence="8">CHS0354</strain>
        <tissue evidence="8">Mantle</tissue>
    </source>
</reference>
<keyword evidence="5" id="KW-0539">Nucleus</keyword>
<organism evidence="8 9">
    <name type="scientific">Potamilus streckersoni</name>
    <dbReference type="NCBI Taxonomy" id="2493646"/>
    <lineage>
        <taxon>Eukaryota</taxon>
        <taxon>Metazoa</taxon>
        <taxon>Spiralia</taxon>
        <taxon>Lophotrochozoa</taxon>
        <taxon>Mollusca</taxon>
        <taxon>Bivalvia</taxon>
        <taxon>Autobranchia</taxon>
        <taxon>Heteroconchia</taxon>
        <taxon>Palaeoheterodonta</taxon>
        <taxon>Unionida</taxon>
        <taxon>Unionoidea</taxon>
        <taxon>Unionidae</taxon>
        <taxon>Ambleminae</taxon>
        <taxon>Lampsilini</taxon>
        <taxon>Potamilus</taxon>
    </lineage>
</organism>
<dbReference type="InterPro" id="IPR036638">
    <property type="entry name" value="HLH_DNA-bd_sf"/>
</dbReference>
<reference evidence="8" key="2">
    <citation type="journal article" date="2021" name="Genome Biol. Evol.">
        <title>Developing a high-quality reference genome for a parasitic bivalve with doubly uniparental inheritance (Bivalvia: Unionida).</title>
        <authorList>
            <person name="Smith C.H."/>
        </authorList>
    </citation>
    <scope>NUCLEOTIDE SEQUENCE</scope>
    <source>
        <strain evidence="8">CHS0354</strain>
        <tissue evidence="8">Mantle</tissue>
    </source>
</reference>
<dbReference type="Proteomes" id="UP001195483">
    <property type="component" value="Unassembled WGS sequence"/>
</dbReference>
<protein>
    <submittedName>
        <fullName evidence="8">Uncharacterized protein</fullName>
    </submittedName>
</protein>
<dbReference type="CDD" id="cd11459">
    <property type="entry name" value="bHLH-O_HES1_4"/>
    <property type="match status" value="1"/>
</dbReference>
<dbReference type="SUPFAM" id="SSF47459">
    <property type="entry name" value="HLH, helix-loop-helix DNA-binding domain"/>
    <property type="match status" value="1"/>
</dbReference>
<keyword evidence="2" id="KW-0805">Transcription regulation</keyword>
<reference evidence="8" key="1">
    <citation type="journal article" date="2021" name="Genome Biol. Evol.">
        <title>A High-Quality Reference Genome for a Parasitic Bivalve with Doubly Uniparental Inheritance (Bivalvia: Unionida).</title>
        <authorList>
            <person name="Smith C.H."/>
        </authorList>
    </citation>
    <scope>NUCLEOTIDE SEQUENCE</scope>
    <source>
        <strain evidence="8">CHS0354</strain>
    </source>
</reference>
<dbReference type="FunFam" id="4.10.280.10:FF:000009">
    <property type="entry name" value="Transcription factor HES-1"/>
    <property type="match status" value="1"/>
</dbReference>
<dbReference type="AlphaFoldDB" id="A0AAE0T335"/>
<dbReference type="GO" id="GO:0005634">
    <property type="term" value="C:nucleus"/>
    <property type="evidence" value="ECO:0007669"/>
    <property type="project" value="UniProtKB-SubCell"/>
</dbReference>
<feature type="domain" description="BHLH" evidence="6">
    <location>
        <begin position="19"/>
        <end position="76"/>
    </location>
</feature>
<dbReference type="GO" id="GO:0003677">
    <property type="term" value="F:DNA binding"/>
    <property type="evidence" value="ECO:0007669"/>
    <property type="project" value="UniProtKB-KW"/>
</dbReference>
<accession>A0AAE0T335</accession>
<evidence type="ECO:0000256" key="4">
    <source>
        <dbReference type="ARBA" id="ARBA00023163"/>
    </source>
</evidence>
<dbReference type="InterPro" id="IPR050370">
    <property type="entry name" value="HES_HEY"/>
</dbReference>
<dbReference type="InterPro" id="IPR011598">
    <property type="entry name" value="bHLH_dom"/>
</dbReference>